<reference evidence="9 10" key="1">
    <citation type="submission" date="2018-07" db="EMBL/GenBank/DDBJ databases">
        <title>Genome assembly of strain KB82.</title>
        <authorList>
            <person name="Kukolya J."/>
            <person name="Horvath B."/>
            <person name="Nagy I."/>
            <person name="Toth A."/>
        </authorList>
    </citation>
    <scope>NUCLEOTIDE SEQUENCE [LARGE SCALE GENOMIC DNA]</scope>
    <source>
        <strain evidence="9 10">Kb82</strain>
    </source>
</reference>
<dbReference type="Pfam" id="PF07715">
    <property type="entry name" value="Plug"/>
    <property type="match status" value="1"/>
</dbReference>
<dbReference type="PROSITE" id="PS52016">
    <property type="entry name" value="TONB_DEPENDENT_REC_3"/>
    <property type="match status" value="1"/>
</dbReference>
<dbReference type="InterPro" id="IPR008969">
    <property type="entry name" value="CarboxyPept-like_regulatory"/>
</dbReference>
<evidence type="ECO:0000256" key="6">
    <source>
        <dbReference type="ARBA" id="ARBA00023237"/>
    </source>
</evidence>
<dbReference type="NCBIfam" id="TIGR04056">
    <property type="entry name" value="OMP_RagA_SusC"/>
    <property type="match status" value="1"/>
</dbReference>
<organism evidence="9 10">
    <name type="scientific">Flavobacterium hungaricum</name>
    <dbReference type="NCBI Taxonomy" id="2082725"/>
    <lineage>
        <taxon>Bacteria</taxon>
        <taxon>Pseudomonadati</taxon>
        <taxon>Bacteroidota</taxon>
        <taxon>Flavobacteriia</taxon>
        <taxon>Flavobacteriales</taxon>
        <taxon>Flavobacteriaceae</taxon>
        <taxon>Flavobacterium</taxon>
    </lineage>
</organism>
<dbReference type="InterPro" id="IPR036942">
    <property type="entry name" value="Beta-barrel_TonB_sf"/>
</dbReference>
<dbReference type="Gene3D" id="2.40.170.20">
    <property type="entry name" value="TonB-dependent receptor, beta-barrel domain"/>
    <property type="match status" value="1"/>
</dbReference>
<dbReference type="EMBL" id="PRDM01000004">
    <property type="protein sequence ID" value="MBE8726691.1"/>
    <property type="molecule type" value="Genomic_DNA"/>
</dbReference>
<dbReference type="NCBIfam" id="TIGR04057">
    <property type="entry name" value="SusC_RagA_signa"/>
    <property type="match status" value="1"/>
</dbReference>
<dbReference type="InterPro" id="IPR037066">
    <property type="entry name" value="Plug_dom_sf"/>
</dbReference>
<dbReference type="RefSeq" id="WP_194139874.1">
    <property type="nucleotide sequence ID" value="NZ_PRDM01000004.1"/>
</dbReference>
<keyword evidence="10" id="KW-1185">Reference proteome</keyword>
<gene>
    <name evidence="9" type="ORF">C4F50_17365</name>
</gene>
<keyword evidence="3 7" id="KW-1134">Transmembrane beta strand</keyword>
<comment type="similarity">
    <text evidence="7">Belongs to the TonB-dependent receptor family.</text>
</comment>
<comment type="caution">
    <text evidence="9">The sequence shown here is derived from an EMBL/GenBank/DDBJ whole genome shotgun (WGS) entry which is preliminary data.</text>
</comment>
<dbReference type="Gene3D" id="2.170.130.10">
    <property type="entry name" value="TonB-dependent receptor, plug domain"/>
    <property type="match status" value="1"/>
</dbReference>
<keyword evidence="5 7" id="KW-0472">Membrane</keyword>
<dbReference type="InterPro" id="IPR023996">
    <property type="entry name" value="TonB-dep_OMP_SusC/RagA"/>
</dbReference>
<evidence type="ECO:0000256" key="3">
    <source>
        <dbReference type="ARBA" id="ARBA00022452"/>
    </source>
</evidence>
<dbReference type="Proteomes" id="UP000640614">
    <property type="component" value="Unassembled WGS sequence"/>
</dbReference>
<name>A0ABR9TMW2_9FLAO</name>
<evidence type="ECO:0000313" key="10">
    <source>
        <dbReference type="Proteomes" id="UP000640614"/>
    </source>
</evidence>
<protein>
    <submittedName>
        <fullName evidence="9">SusC/RagA family TonB-linked outer membrane protein</fullName>
    </submittedName>
</protein>
<feature type="domain" description="TonB-dependent receptor plug" evidence="8">
    <location>
        <begin position="129"/>
        <end position="254"/>
    </location>
</feature>
<evidence type="ECO:0000313" key="9">
    <source>
        <dbReference type="EMBL" id="MBE8726691.1"/>
    </source>
</evidence>
<dbReference type="InterPro" id="IPR012910">
    <property type="entry name" value="Plug_dom"/>
</dbReference>
<evidence type="ECO:0000256" key="4">
    <source>
        <dbReference type="ARBA" id="ARBA00022692"/>
    </source>
</evidence>
<keyword evidence="6 7" id="KW-0998">Cell outer membrane</keyword>
<dbReference type="Gene3D" id="2.60.40.1120">
    <property type="entry name" value="Carboxypeptidase-like, regulatory domain"/>
    <property type="match status" value="1"/>
</dbReference>
<dbReference type="InterPro" id="IPR039426">
    <property type="entry name" value="TonB-dep_rcpt-like"/>
</dbReference>
<keyword evidence="4 7" id="KW-0812">Transmembrane</keyword>
<keyword evidence="2 7" id="KW-0813">Transport</keyword>
<dbReference type="InterPro" id="IPR023997">
    <property type="entry name" value="TonB-dep_OMP_SusC/RagA_CS"/>
</dbReference>
<evidence type="ECO:0000259" key="8">
    <source>
        <dbReference type="Pfam" id="PF07715"/>
    </source>
</evidence>
<dbReference type="SUPFAM" id="SSF56935">
    <property type="entry name" value="Porins"/>
    <property type="match status" value="1"/>
</dbReference>
<dbReference type="SUPFAM" id="SSF49464">
    <property type="entry name" value="Carboxypeptidase regulatory domain-like"/>
    <property type="match status" value="1"/>
</dbReference>
<dbReference type="Pfam" id="PF13715">
    <property type="entry name" value="CarbopepD_reg_2"/>
    <property type="match status" value="1"/>
</dbReference>
<accession>A0ABR9TMW2</accession>
<evidence type="ECO:0000256" key="5">
    <source>
        <dbReference type="ARBA" id="ARBA00023136"/>
    </source>
</evidence>
<evidence type="ECO:0000256" key="1">
    <source>
        <dbReference type="ARBA" id="ARBA00004571"/>
    </source>
</evidence>
<proteinExistence type="inferred from homology"/>
<evidence type="ECO:0000256" key="2">
    <source>
        <dbReference type="ARBA" id="ARBA00022448"/>
    </source>
</evidence>
<evidence type="ECO:0000256" key="7">
    <source>
        <dbReference type="PROSITE-ProRule" id="PRU01360"/>
    </source>
</evidence>
<comment type="subcellular location">
    <subcellularLocation>
        <location evidence="1 7">Cell outer membrane</location>
        <topology evidence="1 7">Multi-pass membrane protein</topology>
    </subcellularLocation>
</comment>
<sequence>MKKILHALLLFLAIAGYSQETRTITGIILDEADQQPIPGASIFIENNSISNKTSHAGIIQSESIGTTTDFDGKFQLKIGTKVTSLRVTFMGYKSYTLELDGQKNYTVNLKSETAKLQEVVVTGYQKIEKRKLTAAVTKIDMAAIQQTGVSSIDQLLVGQIAGVAVSTPSGAPGAPAKIRIRGTASLNGTQDPLWVLDGLPLESNDVPKNYDKDNIDNLTNYSIAGLNPDDIKDITILKDAAATAIYGARAANGVIIVTTKKGRAGKMVVSFNTNTFITQRPEFSKLNLMNSNEKVDFELGLALRDDLSYRDTSGDIARILNSSNELNAYRNGGFSALSPATQQSINSLRGNNTNWGNLLYQTAINTQHGLSLSGGGEKSDYYFSLGYYDEKGTTVGTGFKRYNLTLKNNYEITDKFKVGIGIFGAENKTTSYLTDVNAQTNIGNYSRNVNPYLTPYNADGSYKYDRDVVGLNGGDYIPFNFLEERENTSNELKTRSVKALLDAEYKVTKDLKVTSQLGLQLDNTSSEKFAGAETYYTRTYKERSRFFSGGKQMYFLPAGGIIQNSNTDFFQYNLKTMVNYSKRIGEKHEIEAMIGNELRRNYNTYVSTKGFGFNDKTLTTQQIVFPNAGFAKESDWNSYTKTKNENAFASFFATAAYTYNKKYNVFGSVRYDGSDLFGVDPKYKYLPLWSTSASWTVSEEDFLKDNLTLSNLRLRASYGLQGNIDKGTSPYVVGSNSTATILPGQTEPTIVVVSPPNEKLRWEKTTNTNVGADIGLFNNRISIVTDYYTRKSTDLIGPRALPLENGYAFTNMNWAQVSNKGYEITLSTRNIDRPNFSWNTSFNFSHNKSNVDRVQVQDNAFLPSLQDRPVNAVFGFKTNGVDENGYPLFVNKKGETVNAQTFFSLYDDLADIVFPGISSDTRLSPAEFRELFTYLGDRDPKFTGGLTNSFKVRNFDLTIAASFNIKQTVTRTPPYNGTQIDRGQNYSRDILDAHSSTNTSSNLPGIVSENGGTGDSWMAYQYFAGKNAIPTMNYLDTWTSEMSYMRLSSVRLGYTFPKTFTDHLNIQSIRFNVEARNLFVISSDYKGYFDPETFGNIYAQPVPKSYTLGCNVTF</sequence>